<keyword evidence="6" id="KW-1000">Mitochondrion outer membrane</keyword>
<keyword evidence="5" id="KW-0812">Transmembrane</keyword>
<evidence type="ECO:0000256" key="7">
    <source>
        <dbReference type="ARBA" id="ARBA00023136"/>
    </source>
</evidence>
<dbReference type="GO" id="GO:0030150">
    <property type="term" value="P:protein import into mitochondrial matrix"/>
    <property type="evidence" value="ECO:0007669"/>
    <property type="project" value="InterPro"/>
</dbReference>
<evidence type="ECO:0000256" key="3">
    <source>
        <dbReference type="ARBA" id="ARBA00022448"/>
    </source>
</evidence>
<dbReference type="GO" id="GO:0005741">
    <property type="term" value="C:mitochondrial outer membrane"/>
    <property type="evidence" value="ECO:0007669"/>
    <property type="project" value="UniProtKB-SubCell"/>
</dbReference>
<keyword evidence="3" id="KW-0813">Transport</keyword>
<dbReference type="KEGG" id="osn:115228152"/>
<keyword evidence="4" id="KW-1134">Transmembrane beta strand</keyword>
<dbReference type="InterPro" id="IPR037930">
    <property type="entry name" value="Tom40"/>
</dbReference>
<dbReference type="GO" id="GO:0008320">
    <property type="term" value="F:protein transmembrane transporter activity"/>
    <property type="evidence" value="ECO:0007669"/>
    <property type="project" value="InterPro"/>
</dbReference>
<gene>
    <name evidence="9" type="primary">LOC115228152</name>
</gene>
<proteinExistence type="predicted"/>
<name>A0A6P7TZG6_9MOLL</name>
<evidence type="ECO:0000313" key="9">
    <source>
        <dbReference type="RefSeq" id="XP_029654662.1"/>
    </source>
</evidence>
<reference evidence="9" key="1">
    <citation type="submission" date="2025-08" db="UniProtKB">
        <authorList>
            <consortium name="RefSeq"/>
        </authorList>
    </citation>
    <scope>IDENTIFICATION</scope>
</reference>
<evidence type="ECO:0000313" key="8">
    <source>
        <dbReference type="Proteomes" id="UP000515154"/>
    </source>
</evidence>
<keyword evidence="7" id="KW-0472">Membrane</keyword>
<dbReference type="Proteomes" id="UP000515154">
    <property type="component" value="Unplaced"/>
</dbReference>
<comment type="subcellular location">
    <subcellularLocation>
        <location evidence="1">Membrane</location>
        <topology evidence="1">Multi-pass membrane protein</topology>
    </subcellularLocation>
    <subcellularLocation>
        <location evidence="2">Mitochondrion outer membrane</location>
    </subcellularLocation>
</comment>
<keyword evidence="9" id="KW-0675">Receptor</keyword>
<keyword evidence="6" id="KW-0496">Mitochondrion</keyword>
<evidence type="ECO:0000256" key="5">
    <source>
        <dbReference type="ARBA" id="ARBA00022692"/>
    </source>
</evidence>
<evidence type="ECO:0000256" key="2">
    <source>
        <dbReference type="ARBA" id="ARBA00004294"/>
    </source>
</evidence>
<dbReference type="Pfam" id="PF01459">
    <property type="entry name" value="Porin_3"/>
    <property type="match status" value="1"/>
</dbReference>
<dbReference type="AlphaFoldDB" id="A0A6P7TZG6"/>
<organism evidence="8 9">
    <name type="scientific">Octopus sinensis</name>
    <name type="common">East Asian common octopus</name>
    <dbReference type="NCBI Taxonomy" id="2607531"/>
    <lineage>
        <taxon>Eukaryota</taxon>
        <taxon>Metazoa</taxon>
        <taxon>Spiralia</taxon>
        <taxon>Lophotrochozoa</taxon>
        <taxon>Mollusca</taxon>
        <taxon>Cephalopoda</taxon>
        <taxon>Coleoidea</taxon>
        <taxon>Octopodiformes</taxon>
        <taxon>Octopoda</taxon>
        <taxon>Incirrata</taxon>
        <taxon>Octopodidae</taxon>
        <taxon>Octopus</taxon>
    </lineage>
</organism>
<accession>A0A6P7TZG6</accession>
<sequence length="195" mass="21375">MSGEITPNIFEGFKLIANKGLSSHFQLSHSFILSSGKSSGYKFGSTYVGTQQISPNEAYPVLVGEMSPSGDLTANIIHQLTPSIRLRLMALVEKHRWLTCQYSAEYRSPLYSLTLAAGDVDVVNGRGLVPFFNNEALLLGNRFFVLIRPGLVDTEYTVGATMEKRLTPMPFTLVFSALISHLAGKYHFGLGLILG</sequence>
<evidence type="ECO:0000256" key="4">
    <source>
        <dbReference type="ARBA" id="ARBA00022452"/>
    </source>
</evidence>
<keyword evidence="8" id="KW-1185">Reference proteome</keyword>
<dbReference type="InterPro" id="IPR027246">
    <property type="entry name" value="Porin_Euk/Tom40"/>
</dbReference>
<dbReference type="PANTHER" id="PTHR10802">
    <property type="entry name" value="MITOCHONDRIAL IMPORT RECEPTOR SUBUNIT TOM40"/>
    <property type="match status" value="1"/>
</dbReference>
<dbReference type="RefSeq" id="XP_029654662.1">
    <property type="nucleotide sequence ID" value="XM_029798802.1"/>
</dbReference>
<protein>
    <submittedName>
        <fullName evidence="9">Mitochondrial import receptor subunit TOM40 homolog</fullName>
    </submittedName>
</protein>
<evidence type="ECO:0000256" key="1">
    <source>
        <dbReference type="ARBA" id="ARBA00004141"/>
    </source>
</evidence>
<evidence type="ECO:0000256" key="6">
    <source>
        <dbReference type="ARBA" id="ARBA00022787"/>
    </source>
</evidence>